<protein>
    <submittedName>
        <fullName evidence="3">Fibronectin-binding domain-containing protein</fullName>
    </submittedName>
</protein>
<sequence length="670" mass="77460">MDPLNATQHHRQKNSMSWLDIKVWLQEVAEKMLGSFIDDVYILNGIFIFKFKNVKHSEEFLLIVEPGRRISISKLKIKLKEEFVKSSSVWKGILKNCSIENIEQYDYERIIFVDLKCREESRRMVIELLPRGVIAILNNDNMILLASSYRKMKDRNIMPKAKYELPPKAKISDYYNIEVSGLRDLLSNEFNIVPSLIRSLDIPPEIADSINLLCKLDNKRVAELNEIEYKCIVDKLKELLTAIIESPTPCIIYKNNSMIGFYPFIPTRFYGEGYHIEHVPSFNDAIEKYFSGSFRSLLISKKIEIATTKLEKLRKSLEMLDKNLIELKYRKEHIENLLKILNEVYVDIEVIHECVQNFVKHSSWEDITRCSNFIIDLKPDKGLYKISIKGLELELDVRKSFAENYFTLLKLLSDIDKSIKRALEERGSIETRINELSNTIKDEIKKVELKLNRKIEWYEKFHWMISSEGFLIIGGKDASQNIKLIRRYLEQHDIVLHADIHGASVIVIKTNSKNVSEKTLREAAVFAASYSKAWKLGLATINVFWVYGSQISLKPPSGEYLPKGAFMVYDKKNYINNVELKLAIGVETVDIENGGKAIIRVLAGPEDVIRERTFAYIVLIPGDENPENIAKMFLESIKKVFKDIIIAIDVRDLESRIPGRSKVIKLVIPK</sequence>
<name>A0A7J3JR24_9CREN</name>
<dbReference type="InterPro" id="IPR008532">
    <property type="entry name" value="NFACT_RNA-bd"/>
</dbReference>
<dbReference type="AlphaFoldDB" id="A0A7J3JR24"/>
<dbReference type="GO" id="GO:0072344">
    <property type="term" value="P:rescue of stalled ribosome"/>
    <property type="evidence" value="ECO:0007669"/>
    <property type="project" value="TreeGrafter"/>
</dbReference>
<proteinExistence type="predicted"/>
<dbReference type="InterPro" id="IPR051608">
    <property type="entry name" value="RQC_Subunit_NEMF"/>
</dbReference>
<evidence type="ECO:0000259" key="2">
    <source>
        <dbReference type="Pfam" id="PF05670"/>
    </source>
</evidence>
<dbReference type="GO" id="GO:0000049">
    <property type="term" value="F:tRNA binding"/>
    <property type="evidence" value="ECO:0007669"/>
    <property type="project" value="TreeGrafter"/>
</dbReference>
<dbReference type="PANTHER" id="PTHR15239:SF6">
    <property type="entry name" value="RIBOSOME QUALITY CONTROL COMPLEX SUBUNIT NEMF"/>
    <property type="match status" value="1"/>
</dbReference>
<evidence type="ECO:0000313" key="3">
    <source>
        <dbReference type="EMBL" id="HGQ18207.1"/>
    </source>
</evidence>
<organism evidence="3">
    <name type="scientific">Ignisphaera aggregans</name>
    <dbReference type="NCBI Taxonomy" id="334771"/>
    <lineage>
        <taxon>Archaea</taxon>
        <taxon>Thermoproteota</taxon>
        <taxon>Thermoprotei</taxon>
        <taxon>Desulfurococcales</taxon>
        <taxon>Desulfurococcaceae</taxon>
        <taxon>Ignisphaera</taxon>
    </lineage>
</organism>
<evidence type="ECO:0000256" key="1">
    <source>
        <dbReference type="SAM" id="Coils"/>
    </source>
</evidence>
<dbReference type="GO" id="GO:0043023">
    <property type="term" value="F:ribosomal large subunit binding"/>
    <property type="evidence" value="ECO:0007669"/>
    <property type="project" value="TreeGrafter"/>
</dbReference>
<dbReference type="Pfam" id="PF05833">
    <property type="entry name" value="NFACT_N"/>
    <property type="match status" value="1"/>
</dbReference>
<dbReference type="Pfam" id="PF05670">
    <property type="entry name" value="NFACT-R_1"/>
    <property type="match status" value="1"/>
</dbReference>
<feature type="domain" description="NFACT RNA-binding" evidence="2">
    <location>
        <begin position="460"/>
        <end position="570"/>
    </location>
</feature>
<feature type="coiled-coil region" evidence="1">
    <location>
        <begin position="303"/>
        <end position="330"/>
    </location>
</feature>
<dbReference type="NCBIfam" id="NF041120">
    <property type="entry name" value="RqcH_arch"/>
    <property type="match status" value="1"/>
</dbReference>
<gene>
    <name evidence="3" type="ORF">ENU30_04445</name>
</gene>
<comment type="caution">
    <text evidence="3">The sequence shown here is derived from an EMBL/GenBank/DDBJ whole genome shotgun (WGS) entry which is preliminary data.</text>
</comment>
<keyword evidence="1" id="KW-0175">Coiled coil</keyword>
<accession>A0A7J3JR24</accession>
<dbReference type="PANTHER" id="PTHR15239">
    <property type="entry name" value="NUCLEAR EXPORT MEDIATOR FACTOR NEMF"/>
    <property type="match status" value="1"/>
</dbReference>
<dbReference type="GO" id="GO:1990112">
    <property type="term" value="C:RQC complex"/>
    <property type="evidence" value="ECO:0007669"/>
    <property type="project" value="TreeGrafter"/>
</dbReference>
<reference evidence="3" key="1">
    <citation type="journal article" date="2020" name="mSystems">
        <title>Genome- and Community-Level Interaction Insights into Carbon Utilization and Element Cycling Functions of Hydrothermarchaeota in Hydrothermal Sediment.</title>
        <authorList>
            <person name="Zhou Z."/>
            <person name="Liu Y."/>
            <person name="Xu W."/>
            <person name="Pan J."/>
            <person name="Luo Z.H."/>
            <person name="Li M."/>
        </authorList>
    </citation>
    <scope>NUCLEOTIDE SEQUENCE [LARGE SCALE GENOMIC DNA]</scope>
    <source>
        <strain evidence="3">SpSt-657</strain>
    </source>
</reference>
<dbReference type="Gene3D" id="2.30.310.10">
    <property type="entry name" value="ibrinogen binding protein from staphylococcus aureus domain"/>
    <property type="match status" value="1"/>
</dbReference>
<dbReference type="EMBL" id="DTBZ01000082">
    <property type="protein sequence ID" value="HGQ18207.1"/>
    <property type="molecule type" value="Genomic_DNA"/>
</dbReference>